<dbReference type="EMBL" id="JBJXBP010000005">
    <property type="protein sequence ID" value="KAL3828197.1"/>
    <property type="molecule type" value="Genomic_DNA"/>
</dbReference>
<evidence type="ECO:0000313" key="2">
    <source>
        <dbReference type="EMBL" id="KAL3828197.1"/>
    </source>
</evidence>
<dbReference type="AlphaFoldDB" id="A0ABD3SUC0"/>
<dbReference type="PANTHER" id="PTHR10015:SF456">
    <property type="entry name" value="E2F_DP FAMILY WINGED-HELIX DNA-BINDING DOMAIN-CONTAINING PROTEIN-RELATED"/>
    <property type="match status" value="1"/>
</dbReference>
<dbReference type="PANTHER" id="PTHR10015">
    <property type="entry name" value="HEAT SHOCK TRANSCRIPTION FACTOR"/>
    <property type="match status" value="1"/>
</dbReference>
<evidence type="ECO:0000256" key="1">
    <source>
        <dbReference type="SAM" id="MobiDB-lite"/>
    </source>
</evidence>
<name>A0ABD3SUC0_9LAMI</name>
<dbReference type="Proteomes" id="UP001634393">
    <property type="component" value="Unassembled WGS sequence"/>
</dbReference>
<gene>
    <name evidence="2" type="ORF">ACJIZ3_016999</name>
</gene>
<reference evidence="2 3" key="1">
    <citation type="submission" date="2024-12" db="EMBL/GenBank/DDBJ databases">
        <title>The unique morphological basis and parallel evolutionary history of personate flowers in Penstemon.</title>
        <authorList>
            <person name="Depatie T.H."/>
            <person name="Wessinger C.A."/>
        </authorList>
    </citation>
    <scope>NUCLEOTIDE SEQUENCE [LARGE SCALE GENOMIC DNA]</scope>
    <source>
        <strain evidence="2">WTNN_2</strain>
        <tissue evidence="2">Leaf</tissue>
    </source>
</reference>
<organism evidence="2 3">
    <name type="scientific">Penstemon smallii</name>
    <dbReference type="NCBI Taxonomy" id="265156"/>
    <lineage>
        <taxon>Eukaryota</taxon>
        <taxon>Viridiplantae</taxon>
        <taxon>Streptophyta</taxon>
        <taxon>Embryophyta</taxon>
        <taxon>Tracheophyta</taxon>
        <taxon>Spermatophyta</taxon>
        <taxon>Magnoliopsida</taxon>
        <taxon>eudicotyledons</taxon>
        <taxon>Gunneridae</taxon>
        <taxon>Pentapetalae</taxon>
        <taxon>asterids</taxon>
        <taxon>lamiids</taxon>
        <taxon>Lamiales</taxon>
        <taxon>Plantaginaceae</taxon>
        <taxon>Cheloneae</taxon>
        <taxon>Penstemon</taxon>
    </lineage>
</organism>
<accession>A0ABD3SUC0</accession>
<proteinExistence type="predicted"/>
<protein>
    <submittedName>
        <fullName evidence="2">Uncharacterized protein</fullName>
    </submittedName>
</protein>
<sequence>MNVKEINAGGDGGGGGGGMLYPSYSSSFGQPSSKCENELECPKPFLMKLSTMGFRKIGFRNWEYENPLFQAGKEHLLARIKRRIPMSESGQGRKRTTSFIDINNNCIEQKLEFMRNEISESKLGIDKLKKEQAEMESHVLASESDMKNAENNSKIIFTLFLAKVCNESFAQKMRKESEKEARDDEIEKKEKTEHSKNENGSEVDYLDGKLSENNSISISGSSDELVQQSQEINAINSEQIEKRNSDDYNYWEKMMMDEYQVCEIDTETYDKKKSVAEIAAELERLIGKPPNQ</sequence>
<feature type="compositionally biased region" description="Basic and acidic residues" evidence="1">
    <location>
        <begin position="173"/>
        <end position="199"/>
    </location>
</feature>
<evidence type="ECO:0000313" key="3">
    <source>
        <dbReference type="Proteomes" id="UP001634393"/>
    </source>
</evidence>
<keyword evidence="3" id="KW-1185">Reference proteome</keyword>
<feature type="region of interest" description="Disordered" evidence="1">
    <location>
        <begin position="173"/>
        <end position="208"/>
    </location>
</feature>
<comment type="caution">
    <text evidence="2">The sequence shown here is derived from an EMBL/GenBank/DDBJ whole genome shotgun (WGS) entry which is preliminary data.</text>
</comment>